<dbReference type="STRING" id="1416806.CAL12_23435"/>
<dbReference type="KEGG" id="bgv:CAL12_23435"/>
<dbReference type="OrthoDB" id="327703at2"/>
<dbReference type="AlphaFoldDB" id="A0A1W6YQV8"/>
<name>A0A1W6YQV8_9BORD</name>
<organism evidence="1 2">
    <name type="scientific">Bordetella genomosp. 8</name>
    <dbReference type="NCBI Taxonomy" id="1416806"/>
    <lineage>
        <taxon>Bacteria</taxon>
        <taxon>Pseudomonadati</taxon>
        <taxon>Pseudomonadota</taxon>
        <taxon>Betaproteobacteria</taxon>
        <taxon>Burkholderiales</taxon>
        <taxon>Alcaligenaceae</taxon>
        <taxon>Bordetella</taxon>
    </lineage>
</organism>
<accession>A0A1W6YQV8</accession>
<keyword evidence="2" id="KW-1185">Reference proteome</keyword>
<sequence length="79" mass="8382">MKGSCLCGTVVFEVMAGYHPSGRRASARAVNGYASDLAERVAAQRDWFRVLTGAASLKMGPTAAGGDRLMCEQCETILL</sequence>
<proteinExistence type="predicted"/>
<dbReference type="EMBL" id="CP021108">
    <property type="protein sequence ID" value="ARP83480.1"/>
    <property type="molecule type" value="Genomic_DNA"/>
</dbReference>
<protein>
    <submittedName>
        <fullName evidence="1">Uncharacterized protein</fullName>
    </submittedName>
</protein>
<reference evidence="1 2" key="1">
    <citation type="submission" date="2017-05" db="EMBL/GenBank/DDBJ databases">
        <title>Complete and WGS of Bordetella genogroups.</title>
        <authorList>
            <person name="Spilker T."/>
            <person name="LiPuma J."/>
        </authorList>
    </citation>
    <scope>NUCLEOTIDE SEQUENCE [LARGE SCALE GENOMIC DNA]</scope>
    <source>
        <strain evidence="1 2">AU19157</strain>
    </source>
</reference>
<evidence type="ECO:0000313" key="2">
    <source>
        <dbReference type="Proteomes" id="UP000194151"/>
    </source>
</evidence>
<dbReference type="RefSeq" id="WP_086066814.1">
    <property type="nucleotide sequence ID" value="NZ_CP021108.1"/>
</dbReference>
<gene>
    <name evidence="1" type="ORF">CAL12_23435</name>
</gene>
<dbReference type="Proteomes" id="UP000194151">
    <property type="component" value="Chromosome"/>
</dbReference>
<evidence type="ECO:0000313" key="1">
    <source>
        <dbReference type="EMBL" id="ARP83480.1"/>
    </source>
</evidence>